<evidence type="ECO:0000313" key="1">
    <source>
        <dbReference type="EMBL" id="KAA2235898.1"/>
    </source>
</evidence>
<dbReference type="OrthoDB" id="1313316at2"/>
<dbReference type="AlphaFoldDB" id="A0A5B2VAZ8"/>
<keyword evidence="2" id="KW-1185">Reference proteome</keyword>
<evidence type="ECO:0000313" key="2">
    <source>
        <dbReference type="Proteomes" id="UP000323142"/>
    </source>
</evidence>
<keyword evidence="1" id="KW-0413">Isomerase</keyword>
<name>A0A5B2VAZ8_9HYPH</name>
<comment type="caution">
    <text evidence="1">The sequence shown here is derived from an EMBL/GenBank/DDBJ whole genome shotgun (WGS) entry which is preliminary data.</text>
</comment>
<protein>
    <submittedName>
        <fullName evidence="1">Topoisomerase II</fullName>
    </submittedName>
</protein>
<gene>
    <name evidence="1" type="ORF">F0L46_17610</name>
</gene>
<reference evidence="1 2" key="1">
    <citation type="submission" date="2019-09" db="EMBL/GenBank/DDBJ databases">
        <title>Salinarimonas rosea gen. nov., sp. nov., a new member of the a-2 subgroup of the Proteobacteria.</title>
        <authorList>
            <person name="Liu J."/>
        </authorList>
    </citation>
    <scope>NUCLEOTIDE SEQUENCE [LARGE SCALE GENOMIC DNA]</scope>
    <source>
        <strain evidence="1 2">BN140002</strain>
    </source>
</reference>
<accession>A0A5B2VAZ8</accession>
<organism evidence="1 2">
    <name type="scientific">Salinarimonas soli</name>
    <dbReference type="NCBI Taxonomy" id="1638099"/>
    <lineage>
        <taxon>Bacteria</taxon>
        <taxon>Pseudomonadati</taxon>
        <taxon>Pseudomonadota</taxon>
        <taxon>Alphaproteobacteria</taxon>
        <taxon>Hyphomicrobiales</taxon>
        <taxon>Salinarimonadaceae</taxon>
        <taxon>Salinarimonas</taxon>
    </lineage>
</organism>
<dbReference type="EMBL" id="VUOA01000032">
    <property type="protein sequence ID" value="KAA2235898.1"/>
    <property type="molecule type" value="Genomic_DNA"/>
</dbReference>
<sequence>MTADLRKKLPDVLAETGLASESSLNAKIGGKAAEFIDLHHDVILSPDQYVTLYMKGFKNAMSPPESKFKNTHRENFEIFRLSPAAQEYFILFLKRSYLNHFTELSRVRPDLSQSEIWIGQNKADYGLLITPRFVNGAWQNDRSEIRHFPKLYWTVGHVLQSGLVVQGDPDKIEFPDVKSYLTFFKNSLVRASGSPYEKAIAQSYVDFVNAASDPESVPLLIPEYRYEGAASKHKYRLDFCIIDPFTMQKVGYELSPWSTHGYLSKIGGLTQAKINEMAKDNFEKEMNKHRSFFKKHGIYALIYTDSQLANISEVFDDMKQYLEPVDKVVQLDFHLLEKFFV</sequence>
<dbReference type="Proteomes" id="UP000323142">
    <property type="component" value="Unassembled WGS sequence"/>
</dbReference>
<reference evidence="1 2" key="2">
    <citation type="submission" date="2019-09" db="EMBL/GenBank/DDBJ databases">
        <authorList>
            <person name="Jin C."/>
        </authorList>
    </citation>
    <scope>NUCLEOTIDE SEQUENCE [LARGE SCALE GENOMIC DNA]</scope>
    <source>
        <strain evidence="1 2">BN140002</strain>
    </source>
</reference>
<proteinExistence type="predicted"/>
<dbReference type="GO" id="GO:0016853">
    <property type="term" value="F:isomerase activity"/>
    <property type="evidence" value="ECO:0007669"/>
    <property type="project" value="UniProtKB-KW"/>
</dbReference>